<evidence type="ECO:0000313" key="4">
    <source>
        <dbReference type="EMBL" id="PRD50523.1"/>
    </source>
</evidence>
<keyword evidence="1" id="KW-0732">Signal</keyword>
<evidence type="ECO:0000259" key="3">
    <source>
        <dbReference type="Pfam" id="PF01551"/>
    </source>
</evidence>
<dbReference type="InterPro" id="IPR011055">
    <property type="entry name" value="Dup_hybrid_motif"/>
</dbReference>
<reference evidence="4 5" key="1">
    <citation type="submission" date="2018-02" db="EMBL/GenBank/DDBJ databases">
        <title>The draft genome of Phyllobacterium myrsinacearum DSM5892.</title>
        <authorList>
            <person name="Li L."/>
            <person name="Liu L."/>
            <person name="Zhang X."/>
            <person name="Wang T."/>
        </authorList>
    </citation>
    <scope>NUCLEOTIDE SEQUENCE [LARGE SCALE GENOMIC DNA]</scope>
    <source>
        <strain evidence="4 5">DSM 5892</strain>
    </source>
</reference>
<feature type="domain" description="M23ase beta-sheet core" evidence="3">
    <location>
        <begin position="445"/>
        <end position="541"/>
    </location>
</feature>
<dbReference type="AlphaFoldDB" id="A0A2S9JCG7"/>
<dbReference type="InterPro" id="IPR016047">
    <property type="entry name" value="M23ase_b-sheet_dom"/>
</dbReference>
<dbReference type="Proteomes" id="UP000238563">
    <property type="component" value="Unassembled WGS sequence"/>
</dbReference>
<accession>A0A2S9JCG7</accession>
<dbReference type="EMBL" id="PVBT01000007">
    <property type="protein sequence ID" value="PRD50523.1"/>
    <property type="molecule type" value="Genomic_DNA"/>
</dbReference>
<dbReference type="PANTHER" id="PTHR21666">
    <property type="entry name" value="PEPTIDASE-RELATED"/>
    <property type="match status" value="1"/>
</dbReference>
<dbReference type="Gene3D" id="2.70.70.10">
    <property type="entry name" value="Glucose Permease (Domain IIA)"/>
    <property type="match status" value="1"/>
</dbReference>
<evidence type="ECO:0000256" key="2">
    <source>
        <dbReference type="SAM" id="Phobius"/>
    </source>
</evidence>
<keyword evidence="5" id="KW-1185">Reference proteome</keyword>
<sequence>MTRSNAKSRIEQAIDDNFGAIRQISRIVRFSLFTHARFLSAILVAVIASAAMFAGVLAVMNRRPPVAIAAIAAPLRTRPEAAPKGDRLPPPAIVQAAPVAKVLESQADGSTEKFAYRQVKIGATRQVPARVSAGHAAAFAQRFPPASSDPFQSILTEKSAKTVTKAMPVALASLGEERILVRGTPINVSTAKVQPAPAVEQVVALPAQGIDIGSLLAAANMTDEDRAALQSALTASSSASPERIELLLEKAPRKDAPERLLMARLFRHDSPPSDLARDDGGVLRRVSNPRQFERLAHEAHIASTDVASTDTRRDDRAQAAEKEFPAAMQQLEKLNVPAHMAGQILQLAKENGIKLTDAALLDQSVELVFRTNEQGESEPVAVTFNMKDKTKRFYHYRAAPGNKAEFFDEDGQSASKTLMKNPVPNGRLGDGFAWRTHPILKVRKHHNGVDYAAPFGSPILAAGDGEVVLISSESGYGKYVRIKHDGGFFTTYSHISRTPPSLKVGQRVSQGQVIAYIGSTGLSTGPHLYYELRIGDKYYDPTATPLPAGTDLEGARLTDFRKQISHVENIENYIGARIATAFAPPDDGRVHTAIH</sequence>
<keyword evidence="2" id="KW-1133">Transmembrane helix</keyword>
<dbReference type="Pfam" id="PF01551">
    <property type="entry name" value="Peptidase_M23"/>
    <property type="match status" value="1"/>
</dbReference>
<feature type="transmembrane region" description="Helical" evidence="2">
    <location>
        <begin position="38"/>
        <end position="60"/>
    </location>
</feature>
<dbReference type="SUPFAM" id="SSF51261">
    <property type="entry name" value="Duplicated hybrid motif"/>
    <property type="match status" value="1"/>
</dbReference>
<organism evidence="4 5">
    <name type="scientific">Phyllobacterium myrsinacearum</name>
    <dbReference type="NCBI Taxonomy" id="28101"/>
    <lineage>
        <taxon>Bacteria</taxon>
        <taxon>Pseudomonadati</taxon>
        <taxon>Pseudomonadota</taxon>
        <taxon>Alphaproteobacteria</taxon>
        <taxon>Hyphomicrobiales</taxon>
        <taxon>Phyllobacteriaceae</taxon>
        <taxon>Phyllobacterium</taxon>
    </lineage>
</organism>
<name>A0A2S9JCG7_9HYPH</name>
<gene>
    <name evidence="4" type="ORF">C5750_21485</name>
</gene>
<dbReference type="InterPro" id="IPR050570">
    <property type="entry name" value="Cell_wall_metabolism_enzyme"/>
</dbReference>
<dbReference type="PANTHER" id="PTHR21666:SF289">
    <property type="entry name" value="L-ALA--D-GLU ENDOPEPTIDASE"/>
    <property type="match status" value="1"/>
</dbReference>
<proteinExistence type="predicted"/>
<evidence type="ECO:0000256" key="1">
    <source>
        <dbReference type="ARBA" id="ARBA00022729"/>
    </source>
</evidence>
<dbReference type="GO" id="GO:0004222">
    <property type="term" value="F:metalloendopeptidase activity"/>
    <property type="evidence" value="ECO:0007669"/>
    <property type="project" value="TreeGrafter"/>
</dbReference>
<protein>
    <recommendedName>
        <fullName evidence="3">M23ase beta-sheet core domain-containing protein</fullName>
    </recommendedName>
</protein>
<keyword evidence="2" id="KW-0472">Membrane</keyword>
<keyword evidence="2" id="KW-0812">Transmembrane</keyword>
<comment type="caution">
    <text evidence="4">The sequence shown here is derived from an EMBL/GenBank/DDBJ whole genome shotgun (WGS) entry which is preliminary data.</text>
</comment>
<dbReference type="OrthoDB" id="9805070at2"/>
<dbReference type="RefSeq" id="WP_105736561.1">
    <property type="nucleotide sequence ID" value="NZ_PVBT01000007.1"/>
</dbReference>
<dbReference type="CDD" id="cd12797">
    <property type="entry name" value="M23_peptidase"/>
    <property type="match status" value="1"/>
</dbReference>
<evidence type="ECO:0000313" key="5">
    <source>
        <dbReference type="Proteomes" id="UP000238563"/>
    </source>
</evidence>